<reference evidence="6 7" key="1">
    <citation type="submission" date="2021-01" db="EMBL/GenBank/DDBJ databases">
        <title>Sequencing the genomes of 1000 actinobacteria strains.</title>
        <authorList>
            <person name="Klenk H.-P."/>
        </authorList>
    </citation>
    <scope>NUCLEOTIDE SEQUENCE [LARGE SCALE GENOMIC DNA]</scope>
    <source>
        <strain evidence="6 7">DSM 18662</strain>
    </source>
</reference>
<dbReference type="InterPro" id="IPR032808">
    <property type="entry name" value="DoxX"/>
</dbReference>
<feature type="compositionally biased region" description="Basic and acidic residues" evidence="5">
    <location>
        <begin position="195"/>
        <end position="222"/>
    </location>
</feature>
<protein>
    <submittedName>
        <fullName evidence="6">Membrane protein YphA (DoxX/SURF4 family)</fullName>
    </submittedName>
</protein>
<comment type="caution">
    <text evidence="6">The sequence shown here is derived from an EMBL/GenBank/DDBJ whole genome shotgun (WGS) entry which is preliminary data.</text>
</comment>
<name>A0ABS2RFW9_9ACTN</name>
<dbReference type="Proteomes" id="UP000704762">
    <property type="component" value="Unassembled WGS sequence"/>
</dbReference>
<evidence type="ECO:0000256" key="5">
    <source>
        <dbReference type="SAM" id="MobiDB-lite"/>
    </source>
</evidence>
<keyword evidence="3" id="KW-1133">Transmembrane helix</keyword>
<evidence type="ECO:0000256" key="3">
    <source>
        <dbReference type="ARBA" id="ARBA00022989"/>
    </source>
</evidence>
<comment type="subcellular location">
    <subcellularLocation>
        <location evidence="1">Membrane</location>
        <topology evidence="1">Multi-pass membrane protein</topology>
    </subcellularLocation>
</comment>
<evidence type="ECO:0000256" key="4">
    <source>
        <dbReference type="ARBA" id="ARBA00023136"/>
    </source>
</evidence>
<accession>A0ABS2RFW9</accession>
<dbReference type="EMBL" id="JAFBCF010000001">
    <property type="protein sequence ID" value="MBM7797437.1"/>
    <property type="molecule type" value="Genomic_DNA"/>
</dbReference>
<evidence type="ECO:0000313" key="7">
    <source>
        <dbReference type="Proteomes" id="UP000704762"/>
    </source>
</evidence>
<keyword evidence="7" id="KW-1185">Reference proteome</keyword>
<gene>
    <name evidence="6" type="ORF">JOE57_000358</name>
</gene>
<dbReference type="Pfam" id="PF07681">
    <property type="entry name" value="DoxX"/>
    <property type="match status" value="1"/>
</dbReference>
<organism evidence="6 7">
    <name type="scientific">Microlunatus panaciterrae</name>
    <dbReference type="NCBI Taxonomy" id="400768"/>
    <lineage>
        <taxon>Bacteria</taxon>
        <taxon>Bacillati</taxon>
        <taxon>Actinomycetota</taxon>
        <taxon>Actinomycetes</taxon>
        <taxon>Propionibacteriales</taxon>
        <taxon>Propionibacteriaceae</taxon>
        <taxon>Microlunatus</taxon>
    </lineage>
</organism>
<feature type="compositionally biased region" description="Basic and acidic residues" evidence="5">
    <location>
        <begin position="229"/>
        <end position="245"/>
    </location>
</feature>
<dbReference type="RefSeq" id="WP_204916126.1">
    <property type="nucleotide sequence ID" value="NZ_BAAAQP010000003.1"/>
</dbReference>
<feature type="region of interest" description="Disordered" evidence="5">
    <location>
        <begin position="195"/>
        <end position="245"/>
    </location>
</feature>
<keyword evidence="4" id="KW-0472">Membrane</keyword>
<keyword evidence="2" id="KW-0812">Transmembrane</keyword>
<sequence length="256" mass="27678">MTLLRALARPMLASYFVLGGAKALKDPQPFVAAAEPVAQWMVPMAKKFVPDEIVDKIPDDTATLVRINGALQLFGGLALASGKGRRLGSAMLAASLVPATLARHPFWKRTDPEEKAADKNHFMKNVALMGGVLIASADTEGKPSLVWRAHAGADALTHDTKRARKRVTKKGRRTADLAIAEGARVVEAVVRESRRAKKTAEREAKRAASAVERELSDAKDQAVRQAKTAKREARHATRAAKQEAKLIGKNIELGLN</sequence>
<proteinExistence type="predicted"/>
<evidence type="ECO:0000256" key="2">
    <source>
        <dbReference type="ARBA" id="ARBA00022692"/>
    </source>
</evidence>
<evidence type="ECO:0000256" key="1">
    <source>
        <dbReference type="ARBA" id="ARBA00004141"/>
    </source>
</evidence>
<evidence type="ECO:0000313" key="6">
    <source>
        <dbReference type="EMBL" id="MBM7797437.1"/>
    </source>
</evidence>